<comment type="caution">
    <text evidence="1">The sequence shown here is derived from an EMBL/GenBank/DDBJ whole genome shotgun (WGS) entry which is preliminary data.</text>
</comment>
<dbReference type="AlphaFoldDB" id="A0A0F8VYC8"/>
<feature type="non-terminal residue" evidence="1">
    <location>
        <position position="189"/>
    </location>
</feature>
<reference evidence="1" key="1">
    <citation type="journal article" date="2015" name="Nature">
        <title>Complex archaea that bridge the gap between prokaryotes and eukaryotes.</title>
        <authorList>
            <person name="Spang A."/>
            <person name="Saw J.H."/>
            <person name="Jorgensen S.L."/>
            <person name="Zaremba-Niedzwiedzka K."/>
            <person name="Martijn J."/>
            <person name="Lind A.E."/>
            <person name="van Eijk R."/>
            <person name="Schleper C."/>
            <person name="Guy L."/>
            <person name="Ettema T.J."/>
        </authorList>
    </citation>
    <scope>NUCLEOTIDE SEQUENCE</scope>
</reference>
<sequence length="189" mass="21334">MRVGIRTKMVSLLAAVAVLPLMAGLLVMVIEGHRLETELFGKSMQAVVAAEAREMRFSLRRDIENIIVTFEQDPDVLGDLGSRRRKLPDKRLKELDRVWPTMPASRRPMSDVLNHRAATLAKIHLMADPHVVEVLLTDRFGQLLAATGRTSNFYQADEAWWQATYRKGKGRVHVTEVSWDDSAKVDSLS</sequence>
<evidence type="ECO:0008006" key="2">
    <source>
        <dbReference type="Google" id="ProtNLM"/>
    </source>
</evidence>
<name>A0A0F8VYC8_9ZZZZ</name>
<protein>
    <recommendedName>
        <fullName evidence="2">Periplasmic sensor domain-containing protein</fullName>
    </recommendedName>
</protein>
<proteinExistence type="predicted"/>
<accession>A0A0F8VYC8</accession>
<organism evidence="1">
    <name type="scientific">marine sediment metagenome</name>
    <dbReference type="NCBI Taxonomy" id="412755"/>
    <lineage>
        <taxon>unclassified sequences</taxon>
        <taxon>metagenomes</taxon>
        <taxon>ecological metagenomes</taxon>
    </lineage>
</organism>
<gene>
    <name evidence="1" type="ORF">LCGC14_3135860</name>
</gene>
<evidence type="ECO:0000313" key="1">
    <source>
        <dbReference type="EMBL" id="KKK49358.1"/>
    </source>
</evidence>
<dbReference type="EMBL" id="LAZR01068589">
    <property type="protein sequence ID" value="KKK49358.1"/>
    <property type="molecule type" value="Genomic_DNA"/>
</dbReference>